<organism evidence="1 2">
    <name type="scientific">Photobacterium damselae subsp. damselae</name>
    <name type="common">Listonella damsela</name>
    <dbReference type="NCBI Taxonomy" id="85581"/>
    <lineage>
        <taxon>Bacteria</taxon>
        <taxon>Pseudomonadati</taxon>
        <taxon>Pseudomonadota</taxon>
        <taxon>Gammaproteobacteria</taxon>
        <taxon>Vibrionales</taxon>
        <taxon>Vibrionaceae</taxon>
        <taxon>Photobacterium</taxon>
    </lineage>
</organism>
<gene>
    <name evidence="1" type="ORF">F6450_16755</name>
</gene>
<name>A0AAD3WT44_PHODD</name>
<evidence type="ECO:0000313" key="2">
    <source>
        <dbReference type="Proteomes" id="UP000480943"/>
    </source>
</evidence>
<dbReference type="InterPro" id="IPR021370">
    <property type="entry name" value="DUF2987"/>
</dbReference>
<reference evidence="1 2" key="1">
    <citation type="submission" date="2019-09" db="EMBL/GenBank/DDBJ databases">
        <title>Photobacterium damselae subsp. damselae CDC-2227-81, a human clinical isolate.</title>
        <authorList>
            <person name="Osorio C.R."/>
        </authorList>
    </citation>
    <scope>NUCLEOTIDE SEQUENCE [LARGE SCALE GENOMIC DNA]</scope>
    <source>
        <strain evidence="1 2">CDC-2227-81</strain>
    </source>
</reference>
<comment type="caution">
    <text evidence="1">The sequence shown here is derived from an EMBL/GenBank/DDBJ whole genome shotgun (WGS) entry which is preliminary data.</text>
</comment>
<proteinExistence type="predicted"/>
<accession>A0AAD3WT44</accession>
<dbReference type="EMBL" id="VZUQ01000082">
    <property type="protein sequence ID" value="KAB1177365.1"/>
    <property type="molecule type" value="Genomic_DNA"/>
</dbReference>
<dbReference type="Pfam" id="PF11205">
    <property type="entry name" value="DUF2987"/>
    <property type="match status" value="1"/>
</dbReference>
<sequence length="203" mass="23154">MDGTMNFRNTLYLGLALIGNHVFAQDLNLRYAELYNKQRYNQESSLVEVRSFLIDKQSQQACVIKQIIMYSKQHSEQLSLLANGEVKIPVDAHLRKVNPDIKISVADGQDCNFHYQFTSKRTPHNTITGKEALQYQMAFSQLMTNLSGRVGSWFVPKVTGVEVHFKDSSSTDKLWINEFTATDNKHYELAIESITPLFDQGSN</sequence>
<dbReference type="AlphaFoldDB" id="A0AAD3WT44"/>
<evidence type="ECO:0000313" key="1">
    <source>
        <dbReference type="EMBL" id="KAB1177365.1"/>
    </source>
</evidence>
<dbReference type="Proteomes" id="UP000480943">
    <property type="component" value="Unassembled WGS sequence"/>
</dbReference>
<protein>
    <submittedName>
        <fullName evidence="1">DUF2987 domain-containing protein</fullName>
    </submittedName>
</protein>